<feature type="compositionally biased region" description="Basic residues" evidence="6">
    <location>
        <begin position="1187"/>
        <end position="1203"/>
    </location>
</feature>
<dbReference type="SUPFAM" id="SSF144232">
    <property type="entry name" value="HIT/MYND zinc finger-like"/>
    <property type="match status" value="1"/>
</dbReference>
<dbReference type="Proteomes" id="UP001152795">
    <property type="component" value="Unassembled WGS sequence"/>
</dbReference>
<dbReference type="SUPFAM" id="SSF82185">
    <property type="entry name" value="Histone H3 K4-specific methyltransferase SET7/9 N-terminal domain"/>
    <property type="match status" value="1"/>
</dbReference>
<dbReference type="SMART" id="SM00698">
    <property type="entry name" value="MORN"/>
    <property type="match status" value="5"/>
</dbReference>
<dbReference type="InterPro" id="IPR003409">
    <property type="entry name" value="MORN"/>
</dbReference>
<feature type="compositionally biased region" description="Polar residues" evidence="6">
    <location>
        <begin position="479"/>
        <end position="488"/>
    </location>
</feature>
<evidence type="ECO:0000256" key="4">
    <source>
        <dbReference type="ARBA" id="ARBA00022833"/>
    </source>
</evidence>
<feature type="region of interest" description="Disordered" evidence="6">
    <location>
        <begin position="1158"/>
        <end position="1218"/>
    </location>
</feature>
<dbReference type="PROSITE" id="PS50297">
    <property type="entry name" value="ANK_REP_REGION"/>
    <property type="match status" value="3"/>
</dbReference>
<dbReference type="OrthoDB" id="48314at2759"/>
<evidence type="ECO:0000256" key="5">
    <source>
        <dbReference type="SAM" id="Coils"/>
    </source>
</evidence>
<protein>
    <submittedName>
        <fullName evidence="7">Ankyrin repeat and MYND domain-containing 1-like</fullName>
    </submittedName>
</protein>
<proteinExistence type="predicted"/>
<dbReference type="PROSITE" id="PS01360">
    <property type="entry name" value="ZF_MYND_1"/>
    <property type="match status" value="1"/>
</dbReference>
<evidence type="ECO:0000256" key="6">
    <source>
        <dbReference type="SAM" id="MobiDB-lite"/>
    </source>
</evidence>
<dbReference type="GO" id="GO:0008270">
    <property type="term" value="F:zinc ion binding"/>
    <property type="evidence" value="ECO:0007669"/>
    <property type="project" value="UniProtKB-KW"/>
</dbReference>
<dbReference type="PROSITE" id="PS50865">
    <property type="entry name" value="ZF_MYND_2"/>
    <property type="match status" value="1"/>
</dbReference>
<dbReference type="PANTHER" id="PTHR15897">
    <property type="entry name" value="ANKYRIN REPEAT AND MYND DOMAIN PROTEIN 1"/>
    <property type="match status" value="1"/>
</dbReference>
<keyword evidence="4" id="KW-0862">Zinc</keyword>
<feature type="compositionally biased region" description="Basic and acidic residues" evidence="6">
    <location>
        <begin position="449"/>
        <end position="478"/>
    </location>
</feature>
<feature type="compositionally biased region" description="Polar residues" evidence="6">
    <location>
        <begin position="428"/>
        <end position="437"/>
    </location>
</feature>
<evidence type="ECO:0000313" key="8">
    <source>
        <dbReference type="Proteomes" id="UP001152795"/>
    </source>
</evidence>
<feature type="coiled-coil region" evidence="5">
    <location>
        <begin position="989"/>
        <end position="1016"/>
    </location>
</feature>
<dbReference type="EMBL" id="CACRXK020003118">
    <property type="protein sequence ID" value="CAB3997516.1"/>
    <property type="molecule type" value="Genomic_DNA"/>
</dbReference>
<keyword evidence="3" id="KW-0863">Zinc-finger</keyword>
<evidence type="ECO:0000256" key="2">
    <source>
        <dbReference type="ARBA" id="ARBA00022737"/>
    </source>
</evidence>
<reference evidence="7" key="1">
    <citation type="submission" date="2020-04" db="EMBL/GenBank/DDBJ databases">
        <authorList>
            <person name="Alioto T."/>
            <person name="Alioto T."/>
            <person name="Gomez Garrido J."/>
        </authorList>
    </citation>
    <scope>NUCLEOTIDE SEQUENCE</scope>
    <source>
        <strain evidence="7">A484AB</strain>
    </source>
</reference>
<dbReference type="InterPro" id="IPR002110">
    <property type="entry name" value="Ankyrin_rpt"/>
</dbReference>
<evidence type="ECO:0000313" key="7">
    <source>
        <dbReference type="EMBL" id="CAB3997516.1"/>
    </source>
</evidence>
<feature type="non-terminal residue" evidence="7">
    <location>
        <position position="1218"/>
    </location>
</feature>
<dbReference type="PANTHER" id="PTHR15897:SF2">
    <property type="entry name" value="ANKYRIN REPEAT AND MYND DOMAIN-CONTAINING PROTEIN 1"/>
    <property type="match status" value="1"/>
</dbReference>
<keyword evidence="5" id="KW-0175">Coiled coil</keyword>
<accession>A0A6S7H4C4</accession>
<name>A0A6S7H4C4_PARCT</name>
<dbReference type="Pfam" id="PF00023">
    <property type="entry name" value="Ank"/>
    <property type="match status" value="2"/>
</dbReference>
<dbReference type="Pfam" id="PF02493">
    <property type="entry name" value="MORN"/>
    <property type="match status" value="5"/>
</dbReference>
<dbReference type="SUPFAM" id="SSF48403">
    <property type="entry name" value="Ankyrin repeat"/>
    <property type="match status" value="2"/>
</dbReference>
<feature type="region of interest" description="Disordered" evidence="6">
    <location>
        <begin position="397"/>
        <end position="490"/>
    </location>
</feature>
<feature type="compositionally biased region" description="Polar residues" evidence="6">
    <location>
        <begin position="1158"/>
        <end position="1183"/>
    </location>
</feature>
<dbReference type="Gene3D" id="1.25.40.20">
    <property type="entry name" value="Ankyrin repeat-containing domain"/>
    <property type="match status" value="2"/>
</dbReference>
<dbReference type="InterPro" id="IPR036770">
    <property type="entry name" value="Ankyrin_rpt-contain_sf"/>
</dbReference>
<dbReference type="InterPro" id="IPR053064">
    <property type="entry name" value="Ankyrin-MYND_domain-protein"/>
</dbReference>
<dbReference type="Gene3D" id="2.20.110.10">
    <property type="entry name" value="Histone H3 K4-specific methyltransferase SET7/9 N-terminal domain"/>
    <property type="match status" value="3"/>
</dbReference>
<dbReference type="InterPro" id="IPR002893">
    <property type="entry name" value="Znf_MYND"/>
</dbReference>
<sequence length="1218" mass="137010">QQSRFHPRQTKLKFYLSPLEKQLKGEQINQGESDKFPRPGLRLTSVWPNGACYNGEFVENKRHGEGKQEWPDGSSYVGEFQNDVREGYGLHTWFNGEVYEGTFLRDRRHGKGIYHWPDGTQYEGHFYNDLKEGYGCFHFPDGKRFEGIYKNNERNGAGILSYCDGRQDVGIWKGEKLIRLCTVMENTFVFQHFSDYFVNAGENVPSKVRRANSALADSRSINEVEERNQSLESVDEKKNNQQIPETFPLVDILVGVRNSSHGPKGPCELASEEFLHISGKGDCMRVMELVEEGLVHVDVADKTGFTALLAASVNCHKDIINCLLDYGADVNKLNYEGLSPLAACHVLFYTKHTWNENIGEILANENLFNSVYWDTQSGTFVQRKPVYYQNKTRSKINATESTSQSSINSVNGSNRDNLTCGIPKKSGENSTDNNTSVGVRDPVAFETEENVKNPTKTDSKVVSRKVGDHPKGSKDENKTNGFDASNTGRNDHIPYESQALHLKCCGMEGNPDKIDKNGNKIHNVETRKSITKEDIPNNQQDVTTNCHNNHYPENLSTDPKVEHKEAASLEIGHAHPEVEVSDPGSNIKESIVERSEMVDKNTFIHVFLNRAASARSKQNSSISFENINSSYEESYSDNRDEVHYYRDENSRNLTGDQSKDCDEKEDNHLVVTVTAPDIRESVQYSIQNAISSSLQTTNTVEDADSLKSVEQNRQKLLTQQRRPHLEATVRLLLRRGANPNASSLPMPVLFFAIKAADAPAVKLLLEKGADTNARLSKEKLGITPLHIAVALPSDAISISKLLLEAGADPNLRDFAFGDVEDGRTSLHTACCREDNDEDANLVIRLLLDYKADPNLLCIGHSALSLVIGSGNDLAVETLLKGNADPSLSLTHGVGSPLCAAVSFTAEKRRKIVDHVRLVNKLIRSGANILAPIIVSHKHPPGTVVDYAYNVFYQDRRIAHTPYHSLTPYEREIYIARRKMLDHLAELLRTHVLKKEKKLLEEQLSRAKELQEESCEEIHEENLDRAVSFYFDETQSVSELGSSFEKASIYDESHETMSCFSLSDSRFPDCGLRVAVVQTPSDHMNVSRLSVNSTKKRQLIRKNRFRYCYECGRSVAVRLAACTRCKEVFYCSRSCKLKAWNSRHREECIRLSARNKSSLSRRTDSPTSVANTEKDSSLMSNSKDSIIKRRNSRNCSKSSKKHPTKTLSDVYTNDTRIVR</sequence>
<feature type="compositionally biased region" description="Polar residues" evidence="6">
    <location>
        <begin position="1204"/>
        <end position="1218"/>
    </location>
</feature>
<gene>
    <name evidence="7" type="ORF">PACLA_8A083200</name>
</gene>
<dbReference type="PROSITE" id="PS50088">
    <property type="entry name" value="ANK_REPEAT"/>
    <property type="match status" value="3"/>
</dbReference>
<dbReference type="AlphaFoldDB" id="A0A6S7H4C4"/>
<comment type="caution">
    <text evidence="7">The sequence shown here is derived from an EMBL/GenBank/DDBJ whole genome shotgun (WGS) entry which is preliminary data.</text>
</comment>
<evidence type="ECO:0000256" key="3">
    <source>
        <dbReference type="ARBA" id="ARBA00022771"/>
    </source>
</evidence>
<dbReference type="SMART" id="SM00248">
    <property type="entry name" value="ANK"/>
    <property type="match status" value="6"/>
</dbReference>
<keyword evidence="1" id="KW-0479">Metal-binding</keyword>
<evidence type="ECO:0000256" key="1">
    <source>
        <dbReference type="ARBA" id="ARBA00022723"/>
    </source>
</evidence>
<dbReference type="Gene3D" id="6.10.140.2220">
    <property type="match status" value="1"/>
</dbReference>
<organism evidence="7 8">
    <name type="scientific">Paramuricea clavata</name>
    <name type="common">Red gorgonian</name>
    <name type="synonym">Violescent sea-whip</name>
    <dbReference type="NCBI Taxonomy" id="317549"/>
    <lineage>
        <taxon>Eukaryota</taxon>
        <taxon>Metazoa</taxon>
        <taxon>Cnidaria</taxon>
        <taxon>Anthozoa</taxon>
        <taxon>Octocorallia</taxon>
        <taxon>Malacalcyonacea</taxon>
        <taxon>Plexauridae</taxon>
        <taxon>Paramuricea</taxon>
    </lineage>
</organism>
<feature type="compositionally biased region" description="Polar residues" evidence="6">
    <location>
        <begin position="397"/>
        <end position="417"/>
    </location>
</feature>
<dbReference type="Pfam" id="PF01753">
    <property type="entry name" value="zf-MYND"/>
    <property type="match status" value="1"/>
</dbReference>
<dbReference type="Pfam" id="PF12796">
    <property type="entry name" value="Ank_2"/>
    <property type="match status" value="1"/>
</dbReference>
<keyword evidence="8" id="KW-1185">Reference proteome</keyword>
<keyword evidence="2" id="KW-0677">Repeat</keyword>